<dbReference type="EMBL" id="MDEC01000004">
    <property type="protein sequence ID" value="PPU65701.1"/>
    <property type="molecule type" value="Genomic_DNA"/>
</dbReference>
<proteinExistence type="predicted"/>
<evidence type="ECO:0000313" key="3">
    <source>
        <dbReference type="Proteomes" id="UP000237872"/>
    </source>
</evidence>
<reference evidence="2 3" key="1">
    <citation type="submission" date="2016-08" db="EMBL/GenBank/DDBJ databases">
        <authorList>
            <person name="Seilhamer J.J."/>
        </authorList>
    </citation>
    <scope>NUCLEOTIDE SEQUENCE [LARGE SCALE GENOMIC DNA]</scope>
    <source>
        <strain evidence="2 3">CFBP4690</strain>
    </source>
</reference>
<gene>
    <name evidence="2" type="ORF">XcodCFBP4690_04320</name>
</gene>
<accession>A0A2S7CVX8</accession>
<comment type="caution">
    <text evidence="2">The sequence shown here is derived from an EMBL/GenBank/DDBJ whole genome shotgun (WGS) entry which is preliminary data.</text>
</comment>
<dbReference type="Proteomes" id="UP000237872">
    <property type="component" value="Unassembled WGS sequence"/>
</dbReference>
<evidence type="ECO:0000313" key="2">
    <source>
        <dbReference type="EMBL" id="PPU65701.1"/>
    </source>
</evidence>
<dbReference type="AlphaFoldDB" id="A0A2S7CVX8"/>
<organism evidence="2 3">
    <name type="scientific">Xanthomonas codiaei</name>
    <dbReference type="NCBI Taxonomy" id="56463"/>
    <lineage>
        <taxon>Bacteria</taxon>
        <taxon>Pseudomonadati</taxon>
        <taxon>Pseudomonadota</taxon>
        <taxon>Gammaproteobacteria</taxon>
        <taxon>Lysobacterales</taxon>
        <taxon>Lysobacteraceae</taxon>
        <taxon>Xanthomonas</taxon>
    </lineage>
</organism>
<feature type="region of interest" description="Disordered" evidence="1">
    <location>
        <begin position="18"/>
        <end position="42"/>
    </location>
</feature>
<protein>
    <submittedName>
        <fullName evidence="2">Uncharacterized protein</fullName>
    </submittedName>
</protein>
<name>A0A2S7CVX8_9XANT</name>
<sequence length="123" mass="13426">MNRLRRCACCRPTIEGDSASAARGGGAAGPCDGQAGVRDHAPDRDGAAWQRARGIAPGLARQLPGTKTRPLPVWPLPAAIACCLIARRPAALSCDERGLPDRTVRWFPSWRRRNRIQWSLFIT</sequence>
<evidence type="ECO:0000256" key="1">
    <source>
        <dbReference type="SAM" id="MobiDB-lite"/>
    </source>
</evidence>